<dbReference type="PRINTS" id="PR00081">
    <property type="entry name" value="GDHRDH"/>
</dbReference>
<organism evidence="8 9">
    <name type="scientific">Mycolicibacterium confluentis</name>
    <dbReference type="NCBI Taxonomy" id="28047"/>
    <lineage>
        <taxon>Bacteria</taxon>
        <taxon>Bacillati</taxon>
        <taxon>Actinomycetota</taxon>
        <taxon>Actinomycetes</taxon>
        <taxon>Mycobacteriales</taxon>
        <taxon>Mycobacteriaceae</taxon>
        <taxon>Mycolicibacterium</taxon>
    </lineage>
</organism>
<dbReference type="Proteomes" id="UP000466931">
    <property type="component" value="Chromosome"/>
</dbReference>
<feature type="domain" description="Ketoreductase" evidence="7">
    <location>
        <begin position="2"/>
        <end position="182"/>
    </location>
</feature>
<dbReference type="PANTHER" id="PTHR42879:SF2">
    <property type="entry name" value="3-OXOACYL-[ACYL-CARRIER-PROTEIN] REDUCTASE FABG"/>
    <property type="match status" value="1"/>
</dbReference>
<dbReference type="Pfam" id="PF13561">
    <property type="entry name" value="adh_short_C2"/>
    <property type="match status" value="1"/>
</dbReference>
<evidence type="ECO:0000259" key="7">
    <source>
        <dbReference type="SMART" id="SM00822"/>
    </source>
</evidence>
<keyword evidence="9" id="KW-1185">Reference proteome</keyword>
<dbReference type="NCBIfam" id="NF004202">
    <property type="entry name" value="PRK05653.2-2"/>
    <property type="match status" value="1"/>
</dbReference>
<dbReference type="GO" id="GO:0004316">
    <property type="term" value="F:3-oxoacyl-[acyl-carrier-protein] reductase (NADPH) activity"/>
    <property type="evidence" value="ECO:0007669"/>
    <property type="project" value="UniProtKB-EC"/>
</dbReference>
<dbReference type="InterPro" id="IPR050259">
    <property type="entry name" value="SDR"/>
</dbReference>
<accession>A0A7I7XRV3</accession>
<keyword evidence="3" id="KW-0134">Cell wall</keyword>
<evidence type="ECO:0000256" key="5">
    <source>
        <dbReference type="ARBA" id="ARBA00040781"/>
    </source>
</evidence>
<dbReference type="CDD" id="cd05233">
    <property type="entry name" value="SDR_c"/>
    <property type="match status" value="1"/>
</dbReference>
<dbReference type="InterPro" id="IPR057326">
    <property type="entry name" value="KR_dom"/>
</dbReference>
<evidence type="ECO:0000313" key="9">
    <source>
        <dbReference type="Proteomes" id="UP000466931"/>
    </source>
</evidence>
<dbReference type="SUPFAM" id="SSF51735">
    <property type="entry name" value="NAD(P)-binding Rossmann-fold domains"/>
    <property type="match status" value="1"/>
</dbReference>
<comment type="subcellular location">
    <subcellularLocation>
        <location evidence="1">Secreted</location>
        <location evidence="1">Cell wall</location>
    </subcellularLocation>
</comment>
<reference evidence="8" key="2">
    <citation type="submission" date="2020-02" db="EMBL/GenBank/DDBJ databases">
        <authorList>
            <person name="Matsumoto Y."/>
            <person name="Motooka D."/>
            <person name="Nakamura S."/>
        </authorList>
    </citation>
    <scope>NUCLEOTIDE SEQUENCE</scope>
    <source>
        <strain evidence="8">JCM 13671</strain>
    </source>
</reference>
<dbReference type="EMBL" id="AP022612">
    <property type="protein sequence ID" value="BBZ31989.1"/>
    <property type="molecule type" value="Genomic_DNA"/>
</dbReference>
<gene>
    <name evidence="8" type="ORF">MCNF_05940</name>
</gene>
<evidence type="ECO:0000256" key="4">
    <source>
        <dbReference type="ARBA" id="ARBA00023002"/>
    </source>
</evidence>
<keyword evidence="4" id="KW-0560">Oxidoreductase</keyword>
<evidence type="ECO:0000256" key="3">
    <source>
        <dbReference type="ARBA" id="ARBA00022512"/>
    </source>
</evidence>
<proteinExistence type="inferred from homology"/>
<dbReference type="SMART" id="SM00822">
    <property type="entry name" value="PKS_KR"/>
    <property type="match status" value="1"/>
</dbReference>
<name>A0A7I7XRV3_9MYCO</name>
<reference evidence="8" key="1">
    <citation type="journal article" date="2019" name="Emerg. Microbes Infect.">
        <title>Comprehensive subspecies identification of 175 nontuberculous mycobacteria species based on 7547 genomic profiles.</title>
        <authorList>
            <person name="Matsumoto Y."/>
            <person name="Kinjo T."/>
            <person name="Motooka D."/>
            <person name="Nabeya D."/>
            <person name="Jung N."/>
            <person name="Uechi K."/>
            <person name="Horii T."/>
            <person name="Iida T."/>
            <person name="Fujita J."/>
            <person name="Nakamura S."/>
        </authorList>
    </citation>
    <scope>NUCLEOTIDE SEQUENCE [LARGE SCALE GENOMIC DNA]</scope>
    <source>
        <strain evidence="8">JCM 13671</strain>
    </source>
</reference>
<dbReference type="PANTHER" id="PTHR42879">
    <property type="entry name" value="3-OXOACYL-(ACYL-CARRIER-PROTEIN) REDUCTASE"/>
    <property type="match status" value="1"/>
</dbReference>
<comment type="catalytic activity">
    <reaction evidence="6">
        <text>a (3R)-hydroxyacyl-[ACP] + NADP(+) = a 3-oxoacyl-[ACP] + NADPH + H(+)</text>
        <dbReference type="Rhea" id="RHEA:17397"/>
        <dbReference type="Rhea" id="RHEA-COMP:9916"/>
        <dbReference type="Rhea" id="RHEA-COMP:9945"/>
        <dbReference type="ChEBI" id="CHEBI:15378"/>
        <dbReference type="ChEBI" id="CHEBI:57783"/>
        <dbReference type="ChEBI" id="CHEBI:58349"/>
        <dbReference type="ChEBI" id="CHEBI:78776"/>
        <dbReference type="ChEBI" id="CHEBI:78827"/>
        <dbReference type="EC" id="1.1.1.100"/>
    </reaction>
    <physiologicalReaction direction="right-to-left" evidence="6">
        <dbReference type="Rhea" id="RHEA:17399"/>
    </physiologicalReaction>
</comment>
<dbReference type="InterPro" id="IPR002347">
    <property type="entry name" value="SDR_fam"/>
</dbReference>
<keyword evidence="3" id="KW-0964">Secreted</keyword>
<evidence type="ECO:0000256" key="6">
    <source>
        <dbReference type="ARBA" id="ARBA00047400"/>
    </source>
</evidence>
<sequence length="245" mass="24840">MTGGSQGIGLGIAETFLEAGAAVAIAGRNRATLAAAAETLSAPGRQVETIVADVADRAACDRMAQECQQRLGGLDVLCANAGIYPEALIDDLTADDVTSILAVNVGGTIFSAQACRPALRESGRGRVVVTSSITGPVTGYPGLSHYAASKAAQLGFVRSAALEFARDGITINAVLPGSIRTEGLDGLGADAIASMIACIPQRRLGSPADIAAAAMYFASEEAGFVTGQTLIVDGGQTLPEFPESQ</sequence>
<dbReference type="AlphaFoldDB" id="A0A7I7XRV3"/>
<evidence type="ECO:0000313" key="8">
    <source>
        <dbReference type="EMBL" id="BBZ31989.1"/>
    </source>
</evidence>
<dbReference type="Gene3D" id="3.40.50.720">
    <property type="entry name" value="NAD(P)-binding Rossmann-like Domain"/>
    <property type="match status" value="1"/>
</dbReference>
<dbReference type="FunFam" id="3.40.50.720:FF:000084">
    <property type="entry name" value="Short-chain dehydrogenase reductase"/>
    <property type="match status" value="1"/>
</dbReference>
<dbReference type="InterPro" id="IPR036291">
    <property type="entry name" value="NAD(P)-bd_dom_sf"/>
</dbReference>
<protein>
    <recommendedName>
        <fullName evidence="5">3-oxoacyl-[acyl-carrier-protein] reductase MabA</fullName>
    </recommendedName>
</protein>
<dbReference type="PRINTS" id="PR00080">
    <property type="entry name" value="SDRFAMILY"/>
</dbReference>
<evidence type="ECO:0000256" key="1">
    <source>
        <dbReference type="ARBA" id="ARBA00004191"/>
    </source>
</evidence>
<comment type="similarity">
    <text evidence="2">Belongs to the short-chain dehydrogenases/reductases (SDR) family.</text>
</comment>
<evidence type="ECO:0000256" key="2">
    <source>
        <dbReference type="ARBA" id="ARBA00006484"/>
    </source>
</evidence>